<keyword evidence="2" id="KW-1185">Reference proteome</keyword>
<dbReference type="KEGG" id="dpl:KGM_204427"/>
<evidence type="ECO:0000313" key="2">
    <source>
        <dbReference type="Proteomes" id="UP000007151"/>
    </source>
</evidence>
<protein>
    <submittedName>
        <fullName evidence="1">Uncharacterized protein</fullName>
    </submittedName>
</protein>
<proteinExistence type="predicted"/>
<dbReference type="Proteomes" id="UP000007151">
    <property type="component" value="Unassembled WGS sequence"/>
</dbReference>
<organism evidence="1 2">
    <name type="scientific">Danaus plexippus plexippus</name>
    <dbReference type="NCBI Taxonomy" id="278856"/>
    <lineage>
        <taxon>Eukaryota</taxon>
        <taxon>Metazoa</taxon>
        <taxon>Ecdysozoa</taxon>
        <taxon>Arthropoda</taxon>
        <taxon>Hexapoda</taxon>
        <taxon>Insecta</taxon>
        <taxon>Pterygota</taxon>
        <taxon>Neoptera</taxon>
        <taxon>Endopterygota</taxon>
        <taxon>Lepidoptera</taxon>
        <taxon>Glossata</taxon>
        <taxon>Ditrysia</taxon>
        <taxon>Papilionoidea</taxon>
        <taxon>Nymphalidae</taxon>
        <taxon>Danainae</taxon>
        <taxon>Danaini</taxon>
        <taxon>Danaina</taxon>
        <taxon>Danaus</taxon>
        <taxon>Danaus</taxon>
    </lineage>
</organism>
<reference evidence="1 2" key="1">
    <citation type="journal article" date="2011" name="Cell">
        <title>The monarch butterfly genome yields insights into long-distance migration.</title>
        <authorList>
            <person name="Zhan S."/>
            <person name="Merlin C."/>
            <person name="Boore J.L."/>
            <person name="Reppert S.M."/>
        </authorList>
    </citation>
    <scope>NUCLEOTIDE SEQUENCE [LARGE SCALE GENOMIC DNA]</scope>
    <source>
        <strain evidence="1">F-2</strain>
    </source>
</reference>
<sequence length="240" mass="28622">MYIKRFLGYLKSPVNIYITSYLVPILQGKRYYYGVPLINLYERLMGHTIPEVLLHRLEKEGSKINNLTEKDLKITLQILNKFGISAEEAFMDPHVFCMNPIAMDNYGMILQECNFAFIQPKHIIRYHTLVKSRTIKQLKQEGLLKENLKLEELLYSYFHDWLQEDRAYENYDDSQTNILSIRMIVLEKFLKWKLHITSEEFQKYCKNYLPLRHRPMSDIIESLDIAQNNIQFSTETIRSI</sequence>
<dbReference type="InParanoid" id="A0A212FGT3"/>
<name>A0A212FGT3_DANPL</name>
<gene>
    <name evidence="1" type="ORF">KGM_204427</name>
</gene>
<accession>A0A212FGT3</accession>
<dbReference type="EMBL" id="AGBW02008599">
    <property type="protein sequence ID" value="OWR52942.1"/>
    <property type="molecule type" value="Genomic_DNA"/>
</dbReference>
<dbReference type="AlphaFoldDB" id="A0A212FGT3"/>
<dbReference type="STRING" id="278856.A0A212FGT3"/>
<comment type="caution">
    <text evidence="1">The sequence shown here is derived from an EMBL/GenBank/DDBJ whole genome shotgun (WGS) entry which is preliminary data.</text>
</comment>
<evidence type="ECO:0000313" key="1">
    <source>
        <dbReference type="EMBL" id="OWR52942.1"/>
    </source>
</evidence>